<dbReference type="STRING" id="395494.Galf_2562"/>
<dbReference type="AlphaFoldDB" id="D9SCI0"/>
<dbReference type="GO" id="GO:0005524">
    <property type="term" value="F:ATP binding"/>
    <property type="evidence" value="ECO:0007669"/>
    <property type="project" value="UniProtKB-UniRule"/>
</dbReference>
<dbReference type="eggNOG" id="COG0189">
    <property type="taxonomic scope" value="Bacteria"/>
</dbReference>
<dbReference type="SUPFAM" id="SSF56059">
    <property type="entry name" value="Glutathione synthetase ATP-binding domain-like"/>
    <property type="match status" value="1"/>
</dbReference>
<evidence type="ECO:0000313" key="4">
    <source>
        <dbReference type="Proteomes" id="UP000001235"/>
    </source>
</evidence>
<dbReference type="PROSITE" id="PS50975">
    <property type="entry name" value="ATP_GRASP"/>
    <property type="match status" value="1"/>
</dbReference>
<dbReference type="RefSeq" id="WP_013294481.1">
    <property type="nucleotide sequence ID" value="NC_014394.1"/>
</dbReference>
<sequence length="398" mass="44508">MTYALTPMHLEPILSMAALARTPDEKIPELITQIISRPGNANLYMNQFQLFSIFGNKSFALDMQSLALQEGTIYRIEGSKSPSIRLLALMAPGDATDNAPLDYLIENTDIQLDLLYLIPGQPLPAALPEHDVMIVAAGESGKNRAVLQTLDPLIECWPRPVLNPAKYILNCSRDNVYQKLKDLPGLTIPPTRRVSRQALVALSNEHEAPHAPYTVRPLDSQAGYGLAKIDSAAALAAYLTASNAQEFYTSQFIDYRSKDGLYRKVRIALIDGAPYVSHLAISEHWIVHYGSARMSEHAERRQEEAQFMRDFDTGFAQRHRNALRRVSERLKLDYVVIDCAETMGGDLLIFEADNRGWVHATDPVERYPYKQATMQKLFAAFRAMLLSAMQATNSTAPQ</sequence>
<dbReference type="Proteomes" id="UP000001235">
    <property type="component" value="Chromosome"/>
</dbReference>
<dbReference type="InterPro" id="IPR011761">
    <property type="entry name" value="ATP-grasp"/>
</dbReference>
<dbReference type="HOGENOM" id="CLU_685016_0_0_4"/>
<protein>
    <recommendedName>
        <fullName evidence="2">ATP-grasp domain-containing protein</fullName>
    </recommendedName>
</protein>
<name>D9SCI0_GALCS</name>
<gene>
    <name evidence="3" type="ordered locus">Galf_2562</name>
</gene>
<dbReference type="EMBL" id="CP002159">
    <property type="protein sequence ID" value="ADL56561.1"/>
    <property type="molecule type" value="Genomic_DNA"/>
</dbReference>
<proteinExistence type="predicted"/>
<dbReference type="KEGG" id="gca:Galf_2562"/>
<reference evidence="3 4" key="1">
    <citation type="submission" date="2010-08" db="EMBL/GenBank/DDBJ databases">
        <title>Complete sequence of Gallionella capsiferriformans ES-2.</title>
        <authorList>
            <consortium name="US DOE Joint Genome Institute"/>
            <person name="Lucas S."/>
            <person name="Copeland A."/>
            <person name="Lapidus A."/>
            <person name="Cheng J.-F."/>
            <person name="Bruce D."/>
            <person name="Goodwin L."/>
            <person name="Pitluck S."/>
            <person name="Chertkov O."/>
            <person name="Davenport K.W."/>
            <person name="Detter J.C."/>
            <person name="Han C."/>
            <person name="Tapia R."/>
            <person name="Land M."/>
            <person name="Hauser L."/>
            <person name="Chang Y.-J."/>
            <person name="Jeffries C."/>
            <person name="Kyrpides N."/>
            <person name="Ivanova N."/>
            <person name="Mikhailova N."/>
            <person name="Shelobolina E.S."/>
            <person name="Picardal F."/>
            <person name="Roden E."/>
            <person name="Emerson D."/>
            <person name="Woyke T."/>
        </authorList>
    </citation>
    <scope>NUCLEOTIDE SEQUENCE [LARGE SCALE GENOMIC DNA]</scope>
    <source>
        <strain evidence="3 4">ES-2</strain>
    </source>
</reference>
<feature type="domain" description="ATP-grasp" evidence="2">
    <location>
        <begin position="178"/>
        <end position="386"/>
    </location>
</feature>
<evidence type="ECO:0000313" key="3">
    <source>
        <dbReference type="EMBL" id="ADL56561.1"/>
    </source>
</evidence>
<dbReference type="GO" id="GO:0046872">
    <property type="term" value="F:metal ion binding"/>
    <property type="evidence" value="ECO:0007669"/>
    <property type="project" value="InterPro"/>
</dbReference>
<dbReference type="OrthoDB" id="5297883at2"/>
<evidence type="ECO:0000256" key="1">
    <source>
        <dbReference type="PROSITE-ProRule" id="PRU00409"/>
    </source>
</evidence>
<organism evidence="3 4">
    <name type="scientific">Gallionella capsiferriformans (strain ES-2)</name>
    <name type="common">Gallionella ferruginea capsiferriformans (strain ES-2)</name>
    <dbReference type="NCBI Taxonomy" id="395494"/>
    <lineage>
        <taxon>Bacteria</taxon>
        <taxon>Pseudomonadati</taxon>
        <taxon>Pseudomonadota</taxon>
        <taxon>Betaproteobacteria</taxon>
        <taxon>Nitrosomonadales</taxon>
        <taxon>Gallionellaceae</taxon>
        <taxon>Gallionella</taxon>
    </lineage>
</organism>
<keyword evidence="4" id="KW-1185">Reference proteome</keyword>
<accession>D9SCI0</accession>
<evidence type="ECO:0000259" key="2">
    <source>
        <dbReference type="PROSITE" id="PS50975"/>
    </source>
</evidence>
<keyword evidence="1" id="KW-0067">ATP-binding</keyword>
<keyword evidence="1" id="KW-0547">Nucleotide-binding</keyword>